<keyword evidence="5" id="KW-0472">Membrane</keyword>
<dbReference type="SUPFAM" id="SSF103473">
    <property type="entry name" value="MFS general substrate transporter"/>
    <property type="match status" value="1"/>
</dbReference>
<dbReference type="Gene3D" id="1.20.1250.20">
    <property type="entry name" value="MFS general substrate transporter like domains"/>
    <property type="match status" value="1"/>
</dbReference>
<evidence type="ECO:0000256" key="3">
    <source>
        <dbReference type="ARBA" id="ARBA00022692"/>
    </source>
</evidence>
<evidence type="ECO:0000313" key="6">
    <source>
        <dbReference type="EMBL" id="KAL2064861.1"/>
    </source>
</evidence>
<name>A0ABR4C698_9HELO</name>
<keyword evidence="3" id="KW-0812">Transmembrane</keyword>
<comment type="subcellular location">
    <subcellularLocation>
        <location evidence="1">Membrane</location>
        <topology evidence="1">Multi-pass membrane protein</topology>
    </subcellularLocation>
</comment>
<evidence type="ECO:0000256" key="4">
    <source>
        <dbReference type="ARBA" id="ARBA00022989"/>
    </source>
</evidence>
<proteinExistence type="predicted"/>
<dbReference type="EMBL" id="JAZHXI010000013">
    <property type="protein sequence ID" value="KAL2064861.1"/>
    <property type="molecule type" value="Genomic_DNA"/>
</dbReference>
<dbReference type="Proteomes" id="UP001595075">
    <property type="component" value="Unassembled WGS sequence"/>
</dbReference>
<evidence type="ECO:0000313" key="7">
    <source>
        <dbReference type="Proteomes" id="UP001595075"/>
    </source>
</evidence>
<dbReference type="InterPro" id="IPR036259">
    <property type="entry name" value="MFS_trans_sf"/>
</dbReference>
<gene>
    <name evidence="6" type="ORF">VTL71DRAFT_4001</name>
</gene>
<dbReference type="Pfam" id="PF07690">
    <property type="entry name" value="MFS_1"/>
    <property type="match status" value="1"/>
</dbReference>
<protein>
    <submittedName>
        <fullName evidence="6">Uncharacterized protein</fullName>
    </submittedName>
</protein>
<organism evidence="6 7">
    <name type="scientific">Oculimacula yallundae</name>
    <dbReference type="NCBI Taxonomy" id="86028"/>
    <lineage>
        <taxon>Eukaryota</taxon>
        <taxon>Fungi</taxon>
        <taxon>Dikarya</taxon>
        <taxon>Ascomycota</taxon>
        <taxon>Pezizomycotina</taxon>
        <taxon>Leotiomycetes</taxon>
        <taxon>Helotiales</taxon>
        <taxon>Ploettnerulaceae</taxon>
        <taxon>Oculimacula</taxon>
    </lineage>
</organism>
<keyword evidence="2" id="KW-0813">Transport</keyword>
<evidence type="ECO:0000256" key="2">
    <source>
        <dbReference type="ARBA" id="ARBA00022448"/>
    </source>
</evidence>
<keyword evidence="7" id="KW-1185">Reference proteome</keyword>
<dbReference type="PANTHER" id="PTHR43791:SF92">
    <property type="entry name" value="AGL026WP"/>
    <property type="match status" value="1"/>
</dbReference>
<dbReference type="InterPro" id="IPR011701">
    <property type="entry name" value="MFS"/>
</dbReference>
<keyword evidence="4" id="KW-1133">Transmembrane helix</keyword>
<reference evidence="6 7" key="1">
    <citation type="journal article" date="2024" name="Commun. Biol.">
        <title>Comparative genomic analysis of thermophilic fungi reveals convergent evolutionary adaptations and gene losses.</title>
        <authorList>
            <person name="Steindorff A.S."/>
            <person name="Aguilar-Pontes M.V."/>
            <person name="Robinson A.J."/>
            <person name="Andreopoulos B."/>
            <person name="LaButti K."/>
            <person name="Kuo A."/>
            <person name="Mondo S."/>
            <person name="Riley R."/>
            <person name="Otillar R."/>
            <person name="Haridas S."/>
            <person name="Lipzen A."/>
            <person name="Grimwood J."/>
            <person name="Schmutz J."/>
            <person name="Clum A."/>
            <person name="Reid I.D."/>
            <person name="Moisan M.C."/>
            <person name="Butler G."/>
            <person name="Nguyen T.T.M."/>
            <person name="Dewar K."/>
            <person name="Conant G."/>
            <person name="Drula E."/>
            <person name="Henrissat B."/>
            <person name="Hansel C."/>
            <person name="Singer S."/>
            <person name="Hutchinson M.I."/>
            <person name="de Vries R.P."/>
            <person name="Natvig D.O."/>
            <person name="Powell A.J."/>
            <person name="Tsang A."/>
            <person name="Grigoriev I.V."/>
        </authorList>
    </citation>
    <scope>NUCLEOTIDE SEQUENCE [LARGE SCALE GENOMIC DNA]</scope>
    <source>
        <strain evidence="6 7">CBS 494.80</strain>
    </source>
</reference>
<evidence type="ECO:0000256" key="5">
    <source>
        <dbReference type="ARBA" id="ARBA00023136"/>
    </source>
</evidence>
<dbReference type="PANTHER" id="PTHR43791">
    <property type="entry name" value="PERMEASE-RELATED"/>
    <property type="match status" value="1"/>
</dbReference>
<accession>A0ABR4C698</accession>
<sequence>MARIKSPALEKLESKETMDPVEYAAREKQLIRRIDILKALANARIRDLEVDLGLKGNQFNTAISVLFAGYIALQIPSNALITRTRTSIYLDIVSTCTAAVEKFTGLVPVRFFLGFVQASYFPGAPFLLSSWYTREELALRTSILHAGSLLAGEFGGLIGAGVKAGLDGNLSLESWSPPETSLKSSS</sequence>
<comment type="caution">
    <text evidence="6">The sequence shown here is derived from an EMBL/GenBank/DDBJ whole genome shotgun (WGS) entry which is preliminary data.</text>
</comment>
<evidence type="ECO:0000256" key="1">
    <source>
        <dbReference type="ARBA" id="ARBA00004141"/>
    </source>
</evidence>